<dbReference type="GO" id="GO:0016887">
    <property type="term" value="F:ATP hydrolysis activity"/>
    <property type="evidence" value="ECO:0007669"/>
    <property type="project" value="InterPro"/>
</dbReference>
<name>A0AAN1XWR0_UNVUL</name>
<accession>A0AAN1XWR0</accession>
<evidence type="ECO:0000256" key="2">
    <source>
        <dbReference type="ARBA" id="ARBA00022741"/>
    </source>
</evidence>
<dbReference type="NCBIfam" id="TIGR01978">
    <property type="entry name" value="sufC"/>
    <property type="match status" value="1"/>
</dbReference>
<keyword evidence="6" id="KW-1185">Reference proteome</keyword>
<dbReference type="Pfam" id="PF00005">
    <property type="entry name" value="ABC_tran"/>
    <property type="match status" value="1"/>
</dbReference>
<dbReference type="SUPFAM" id="SSF52540">
    <property type="entry name" value="P-loop containing nucleoside triphosphate hydrolases"/>
    <property type="match status" value="1"/>
</dbReference>
<evidence type="ECO:0000313" key="6">
    <source>
        <dbReference type="Proteomes" id="UP001317532"/>
    </source>
</evidence>
<reference evidence="5 6" key="1">
    <citation type="journal article" date="2022" name="ISME Commun">
        <title>Vulcanimicrobium alpinus gen. nov. sp. nov., the first cultivated representative of the candidate phylum 'Eremiobacterota', is a metabolically versatile aerobic anoxygenic phototroph.</title>
        <authorList>
            <person name="Yabe S."/>
            <person name="Muto K."/>
            <person name="Abe K."/>
            <person name="Yokota A."/>
            <person name="Staudigel H."/>
            <person name="Tebo B.M."/>
        </authorList>
    </citation>
    <scope>NUCLEOTIDE SEQUENCE [LARGE SCALE GENOMIC DNA]</scope>
    <source>
        <strain evidence="5 6">WC8-2</strain>
    </source>
</reference>
<sequence length="258" mass="27975">MSNARGLITRDLRVAVQGNEILKGIDLTVEPGRVHALMGPNGSGKSTLAFTIAGHPGYQVESGSVTLDGEEMLELAPDKRAKAGLFLSFQYPAAIPGVSVANFLRTARQSVRPGDLTPAKFRQLVFEKLDVLDMDPAFLGRYVNDGFSGGEKKRLEMLQMAILAPKYAILDETDSGLDVDALQSVGRAATALRESDDGRDMGFLVITHYPRILRHLPADVVHVMMDGRIVKTGGPDLAERIEREGYDTIRDEAAAARA</sequence>
<dbReference type="Gene3D" id="3.40.50.300">
    <property type="entry name" value="P-loop containing nucleotide triphosphate hydrolases"/>
    <property type="match status" value="1"/>
</dbReference>
<dbReference type="GO" id="GO:0005524">
    <property type="term" value="F:ATP binding"/>
    <property type="evidence" value="ECO:0007669"/>
    <property type="project" value="UniProtKB-KW"/>
</dbReference>
<keyword evidence="2" id="KW-0547">Nucleotide-binding</keyword>
<feature type="domain" description="ABC transporter" evidence="4">
    <location>
        <begin position="7"/>
        <end position="251"/>
    </location>
</feature>
<dbReference type="InterPro" id="IPR003439">
    <property type="entry name" value="ABC_transporter-like_ATP-bd"/>
</dbReference>
<evidence type="ECO:0000259" key="4">
    <source>
        <dbReference type="PROSITE" id="PS50893"/>
    </source>
</evidence>
<keyword evidence="3 5" id="KW-0067">ATP-binding</keyword>
<dbReference type="PROSITE" id="PS00211">
    <property type="entry name" value="ABC_TRANSPORTER_1"/>
    <property type="match status" value="1"/>
</dbReference>
<dbReference type="EMBL" id="AP025523">
    <property type="protein sequence ID" value="BDE05738.1"/>
    <property type="molecule type" value="Genomic_DNA"/>
</dbReference>
<dbReference type="Proteomes" id="UP001317532">
    <property type="component" value="Chromosome"/>
</dbReference>
<dbReference type="AlphaFoldDB" id="A0AAN1XWR0"/>
<dbReference type="PANTHER" id="PTHR43204:SF1">
    <property type="entry name" value="ABC TRANSPORTER I FAMILY MEMBER 6, CHLOROPLASTIC"/>
    <property type="match status" value="1"/>
</dbReference>
<evidence type="ECO:0000256" key="1">
    <source>
        <dbReference type="ARBA" id="ARBA00006216"/>
    </source>
</evidence>
<proteinExistence type="inferred from homology"/>
<dbReference type="PROSITE" id="PS50893">
    <property type="entry name" value="ABC_TRANSPORTER_2"/>
    <property type="match status" value="1"/>
</dbReference>
<dbReference type="PANTHER" id="PTHR43204">
    <property type="entry name" value="ABC TRANSPORTER I FAMILY MEMBER 6, CHLOROPLASTIC"/>
    <property type="match status" value="1"/>
</dbReference>
<dbReference type="InterPro" id="IPR017871">
    <property type="entry name" value="ABC_transporter-like_CS"/>
</dbReference>
<organism evidence="5 6">
    <name type="scientific">Vulcanimicrobium alpinum</name>
    <dbReference type="NCBI Taxonomy" id="3016050"/>
    <lineage>
        <taxon>Bacteria</taxon>
        <taxon>Bacillati</taxon>
        <taxon>Vulcanimicrobiota</taxon>
        <taxon>Vulcanimicrobiia</taxon>
        <taxon>Vulcanimicrobiales</taxon>
        <taxon>Vulcanimicrobiaceae</taxon>
        <taxon>Vulcanimicrobium</taxon>
    </lineage>
</organism>
<dbReference type="SMART" id="SM00382">
    <property type="entry name" value="AAA"/>
    <property type="match status" value="1"/>
</dbReference>
<comment type="similarity">
    <text evidence="1">Belongs to the ABC transporter superfamily. Ycf16 family.</text>
</comment>
<dbReference type="InterPro" id="IPR010230">
    <property type="entry name" value="FeS-cluster_ATPase_SufC"/>
</dbReference>
<gene>
    <name evidence="5" type="ORF">WPS_10140</name>
</gene>
<dbReference type="InterPro" id="IPR003593">
    <property type="entry name" value="AAA+_ATPase"/>
</dbReference>
<dbReference type="InterPro" id="IPR027417">
    <property type="entry name" value="P-loop_NTPase"/>
</dbReference>
<dbReference type="CDD" id="cd03217">
    <property type="entry name" value="ABC_FeS_Assembly"/>
    <property type="match status" value="1"/>
</dbReference>
<evidence type="ECO:0000313" key="5">
    <source>
        <dbReference type="EMBL" id="BDE05738.1"/>
    </source>
</evidence>
<dbReference type="RefSeq" id="WP_317996761.1">
    <property type="nucleotide sequence ID" value="NZ_AP025523.1"/>
</dbReference>
<evidence type="ECO:0000256" key="3">
    <source>
        <dbReference type="ARBA" id="ARBA00022840"/>
    </source>
</evidence>
<dbReference type="KEGG" id="vab:WPS_10140"/>
<protein>
    <submittedName>
        <fullName evidence="5">ABC transporter ATP-binding protein</fullName>
    </submittedName>
</protein>